<dbReference type="GO" id="GO:0015031">
    <property type="term" value="P:protein transport"/>
    <property type="evidence" value="ECO:0007669"/>
    <property type="project" value="UniProtKB-KW"/>
</dbReference>
<feature type="compositionally biased region" description="Low complexity" evidence="4">
    <location>
        <begin position="15"/>
        <end position="27"/>
    </location>
</feature>
<feature type="region of interest" description="Disordered" evidence="4">
    <location>
        <begin position="143"/>
        <end position="183"/>
    </location>
</feature>
<dbReference type="PANTHER" id="PTHR12542:SF17">
    <property type="entry name" value="EXOCYST SUBUNIT EXO70 FAMILY PROTEIN"/>
    <property type="match status" value="1"/>
</dbReference>
<dbReference type="Gene3D" id="1.20.1280.170">
    <property type="entry name" value="Exocyst complex component Exo70"/>
    <property type="match status" value="1"/>
</dbReference>
<dbReference type="InterPro" id="IPR046364">
    <property type="entry name" value="Exo70_C"/>
</dbReference>
<dbReference type="Pfam" id="PF20669">
    <property type="entry name" value="Exo70_N"/>
    <property type="match status" value="1"/>
</dbReference>
<evidence type="ECO:0000256" key="1">
    <source>
        <dbReference type="ARBA" id="ARBA00006756"/>
    </source>
</evidence>
<dbReference type="OMA" id="AIRETCF"/>
<reference evidence="6" key="1">
    <citation type="submission" date="2021-01" db="UniProtKB">
        <authorList>
            <consortium name="EnsemblPlants"/>
        </authorList>
    </citation>
    <scope>IDENTIFICATION</scope>
</reference>
<evidence type="ECO:0000256" key="3">
    <source>
        <dbReference type="RuleBase" id="RU365026"/>
    </source>
</evidence>
<dbReference type="Gramene" id="Kaladp0075s0034.1.v1.1">
    <property type="protein sequence ID" value="Kaladp0075s0034.1.v1.1"/>
    <property type="gene ID" value="Kaladp0075s0034.v1.1"/>
</dbReference>
<organism evidence="6 7">
    <name type="scientific">Kalanchoe fedtschenkoi</name>
    <name type="common">Lavender scallops</name>
    <name type="synonym">South American air plant</name>
    <dbReference type="NCBI Taxonomy" id="63787"/>
    <lineage>
        <taxon>Eukaryota</taxon>
        <taxon>Viridiplantae</taxon>
        <taxon>Streptophyta</taxon>
        <taxon>Embryophyta</taxon>
        <taxon>Tracheophyta</taxon>
        <taxon>Spermatophyta</taxon>
        <taxon>Magnoliopsida</taxon>
        <taxon>eudicotyledons</taxon>
        <taxon>Gunneridae</taxon>
        <taxon>Pentapetalae</taxon>
        <taxon>Saxifragales</taxon>
        <taxon>Crassulaceae</taxon>
        <taxon>Kalanchoe</taxon>
    </lineage>
</organism>
<dbReference type="GO" id="GO:0005546">
    <property type="term" value="F:phosphatidylinositol-4,5-bisphosphate binding"/>
    <property type="evidence" value="ECO:0007669"/>
    <property type="project" value="InterPro"/>
</dbReference>
<dbReference type="Pfam" id="PF03081">
    <property type="entry name" value="Exo70_C"/>
    <property type="match status" value="1"/>
</dbReference>
<dbReference type="InterPro" id="IPR016159">
    <property type="entry name" value="Cullin_repeat-like_dom_sf"/>
</dbReference>
<keyword evidence="2 3" id="KW-0813">Transport</keyword>
<keyword evidence="7" id="KW-1185">Reference proteome</keyword>
<dbReference type="Proteomes" id="UP000594263">
    <property type="component" value="Unplaced"/>
</dbReference>
<keyword evidence="3" id="KW-0653">Protein transport</keyword>
<feature type="domain" description="Exocyst complex subunit Exo70 C-terminal" evidence="5">
    <location>
        <begin position="254"/>
        <end position="589"/>
    </location>
</feature>
<dbReference type="PANTHER" id="PTHR12542">
    <property type="entry name" value="EXOCYST COMPLEX PROTEIN EXO70"/>
    <property type="match status" value="1"/>
</dbReference>
<evidence type="ECO:0000313" key="6">
    <source>
        <dbReference type="EnsemblPlants" id="Kaladp0075s0034.1.v1.1"/>
    </source>
</evidence>
<evidence type="ECO:0000256" key="2">
    <source>
        <dbReference type="ARBA" id="ARBA00022448"/>
    </source>
</evidence>
<evidence type="ECO:0000256" key="4">
    <source>
        <dbReference type="SAM" id="MobiDB-lite"/>
    </source>
</evidence>
<accession>A0A7N0UPM7</accession>
<dbReference type="EnsemblPlants" id="Kaladp0075s0034.1.v1.1">
    <property type="protein sequence ID" value="Kaladp0075s0034.1.v1.1"/>
    <property type="gene ID" value="Kaladp0075s0034.v1.1"/>
</dbReference>
<dbReference type="GO" id="GO:0000145">
    <property type="term" value="C:exocyst"/>
    <property type="evidence" value="ECO:0007669"/>
    <property type="project" value="InterPro"/>
</dbReference>
<protein>
    <recommendedName>
        <fullName evidence="3">Exocyst subunit Exo70 family protein</fullName>
    </recommendedName>
</protein>
<dbReference type="SUPFAM" id="SSF74788">
    <property type="entry name" value="Cullin repeat-like"/>
    <property type="match status" value="1"/>
</dbReference>
<dbReference type="GO" id="GO:0006887">
    <property type="term" value="P:exocytosis"/>
    <property type="evidence" value="ECO:0007669"/>
    <property type="project" value="UniProtKB-KW"/>
</dbReference>
<dbReference type="AlphaFoldDB" id="A0A7N0UPM7"/>
<proteinExistence type="inferred from homology"/>
<dbReference type="FunFam" id="1.20.1280.170:FF:000003">
    <property type="entry name" value="Exocyst subunit Exo70 family protein"/>
    <property type="match status" value="1"/>
</dbReference>
<evidence type="ECO:0000313" key="7">
    <source>
        <dbReference type="Proteomes" id="UP000594263"/>
    </source>
</evidence>
<evidence type="ECO:0000259" key="5">
    <source>
        <dbReference type="Pfam" id="PF03081"/>
    </source>
</evidence>
<feature type="compositionally biased region" description="Low complexity" evidence="4">
    <location>
        <begin position="145"/>
        <end position="161"/>
    </location>
</feature>
<comment type="similarity">
    <text evidence="1 3">Belongs to the EXO70 family.</text>
</comment>
<sequence length="614" mass="68814">MTKKGGMRSIFFRAPSPLSSRPSSPLPGYATGSSSPYSVHHHHTFSESMMEENIDSAESLISSWEAQAQSHPNTPFISMFTADRADAKAYLKRVRNLQAAMKFFAAENSSSDHLVRAQRLMQQAMTRLEKEFYQILKANRDSLDPESLSSHSSRASTARSSTSEDESDDEFKKPAESVTSDASDHAPLNLAMSDLRAIADAMISSGYAKECVKIYRVTRRSIIDEGVYHLGVERLTFSNLQKLDWEAVEFKIRKWLNAVRAAVKVLFYGERILCDHVFHSSNSIKEACFTEIANEAALLLFSFPEMVAKTKKSPEKMFRILDMYESIAELWQDIESIFSYDSSAPVLTQAVNSLVKLGDSVRSMLTEFEANIQKDTSRTSVPGGGVHPLTRYVMNYISFLADYSNVLADIVADFPINAASMPETYIESLELDDSPTSAISGRLAWLTLVLLCKLDGKAEFYKDVALSYLFLANNLQYVIVKVRRSNLRYLLGEDWIAKHAAKVKMYTANYQRVGWNKVFAALPANPGSDDVAPGRARNCFKNFNAAFEEAYRKQKSWNVPDSKLRDEIKISVSTALLPAYRAFYESYRQAARLTSGVALGGDQVVRLSIYGCLR</sequence>
<dbReference type="InterPro" id="IPR004140">
    <property type="entry name" value="Exo70"/>
</dbReference>
<comment type="function">
    <text evidence="3">Component of the exocyst complex.</text>
</comment>
<name>A0A7N0UPM7_KALFE</name>
<keyword evidence="3" id="KW-0268">Exocytosis</keyword>
<feature type="region of interest" description="Disordered" evidence="4">
    <location>
        <begin position="1"/>
        <end position="33"/>
    </location>
</feature>